<dbReference type="InterPro" id="IPR041699">
    <property type="entry name" value="AAA_32"/>
</dbReference>
<organism evidence="6 7">
    <name type="scientific">Methanogenium organophilum</name>
    <dbReference type="NCBI Taxonomy" id="2199"/>
    <lineage>
        <taxon>Archaea</taxon>
        <taxon>Methanobacteriati</taxon>
        <taxon>Methanobacteriota</taxon>
        <taxon>Stenosarchaea group</taxon>
        <taxon>Methanomicrobia</taxon>
        <taxon>Methanomicrobiales</taxon>
        <taxon>Methanomicrobiaceae</taxon>
        <taxon>Methanogenium</taxon>
    </lineage>
</organism>
<evidence type="ECO:0000256" key="3">
    <source>
        <dbReference type="PROSITE-ProRule" id="PRU01122"/>
    </source>
</evidence>
<evidence type="ECO:0000256" key="2">
    <source>
        <dbReference type="ARBA" id="ARBA00022670"/>
    </source>
</evidence>
<feature type="domain" description="Lon proteolytic" evidence="5">
    <location>
        <begin position="565"/>
        <end position="760"/>
    </location>
</feature>
<reference evidence="6" key="1">
    <citation type="submission" date="2022-11" db="EMBL/GenBank/DDBJ databases">
        <title>Complete genome sequence of Methanogenium organophilum DSM 3596.</title>
        <authorList>
            <person name="Chen S.-C."/>
            <person name="Lai S.-J."/>
            <person name="You Y.-T."/>
        </authorList>
    </citation>
    <scope>NUCLEOTIDE SEQUENCE</scope>
    <source>
        <strain evidence="6">DSM 3596</strain>
    </source>
</reference>
<dbReference type="GO" id="GO:0004176">
    <property type="term" value="F:ATP-dependent peptidase activity"/>
    <property type="evidence" value="ECO:0007669"/>
    <property type="project" value="UniProtKB-UniRule"/>
</dbReference>
<dbReference type="AlphaFoldDB" id="A0A9X9S2K0"/>
<keyword evidence="3" id="KW-0378">Hydrolase</keyword>
<protein>
    <submittedName>
        <fullName evidence="6">AAA family ATPase</fullName>
    </submittedName>
</protein>
<dbReference type="GO" id="GO:0006508">
    <property type="term" value="P:proteolysis"/>
    <property type="evidence" value="ECO:0007669"/>
    <property type="project" value="UniProtKB-KW"/>
</dbReference>
<keyword evidence="4" id="KW-0175">Coiled coil</keyword>
<dbReference type="PANTHER" id="PTHR10046">
    <property type="entry name" value="ATP DEPENDENT LON PROTEASE FAMILY MEMBER"/>
    <property type="match status" value="1"/>
</dbReference>
<dbReference type="GeneID" id="76835006"/>
<dbReference type="InterPro" id="IPR014721">
    <property type="entry name" value="Ribsml_uS5_D2-typ_fold_subgr"/>
</dbReference>
<dbReference type="InterPro" id="IPR020568">
    <property type="entry name" value="Ribosomal_Su5_D2-typ_SF"/>
</dbReference>
<dbReference type="RefSeq" id="WP_268185518.1">
    <property type="nucleotide sequence ID" value="NZ_CP113361.1"/>
</dbReference>
<proteinExistence type="inferred from homology"/>
<dbReference type="InterPro" id="IPR046843">
    <property type="entry name" value="LonB_AAA-LID"/>
</dbReference>
<dbReference type="InterPro" id="IPR027417">
    <property type="entry name" value="P-loop_NTPase"/>
</dbReference>
<name>A0A9X9S2K0_METOG</name>
<evidence type="ECO:0000259" key="5">
    <source>
        <dbReference type="PROSITE" id="PS51786"/>
    </source>
</evidence>
<keyword evidence="3" id="KW-0720">Serine protease</keyword>
<feature type="active site" evidence="3">
    <location>
        <position position="655"/>
    </location>
</feature>
<evidence type="ECO:0000313" key="6">
    <source>
        <dbReference type="EMBL" id="WAI00345.1"/>
    </source>
</evidence>
<dbReference type="PRINTS" id="PR00830">
    <property type="entry name" value="ENDOLAPTASE"/>
</dbReference>
<dbReference type="Gene3D" id="3.30.230.10">
    <property type="match status" value="1"/>
</dbReference>
<evidence type="ECO:0000313" key="7">
    <source>
        <dbReference type="Proteomes" id="UP001163096"/>
    </source>
</evidence>
<comment type="similarity">
    <text evidence="3">Belongs to the peptidase S16 family.</text>
</comment>
<dbReference type="GO" id="GO:0030163">
    <property type="term" value="P:protein catabolic process"/>
    <property type="evidence" value="ECO:0007669"/>
    <property type="project" value="InterPro"/>
</dbReference>
<sequence>MITPLPPDQYRHRFDTTLVDCMSTRDLKPLEEIVGQKRALGALTLGLNIGEKGFNIYVSGLHGTGRKTAVKKFLAEFAKTRPQGHDWIYVNNFTNPYEPNAILLPPGMGKEFRDDMAAFIEEAKRFIPKVFESEDYFNRRDAAIREIEEEKARLLSHIDEVAKEKGFVIQSGPQGLLTTPLKENGEPYLQEEFVVLPPEVRAEYEKRKDELMAELRNTFRQVRDQDQKGGEVIGQLNQEVVLAAIGHRVAALKDKYEGIDEIHTYIDAVQKDIVENLIQFMPEAAQQQLPPQFQNPLFRELALRKYEVNVIVDNTANGGAPVVFEQNPSYQNLFGKIEKEVQYGVVATDFTMIRPGSIHKANGGFLVMLVEDLFRNQFSWDGLKTALKTGEVVVEEPGERMGFISTKGIKPEPIPLSLKVVLIGTPEIYQILTTGDPDFSGFFKVRADFDTVMDRTEENVRNYASFICGLCEEYDLRHLDPSGVARVIEYGSRLADDQNKLTTRFSRVADIIREASYYAGVDGEEYTSDRHIMKAIEEKIYRSNLIQEKVQEYITKGIFLIDTEGETVGQVNGLSVMGFGDIAFGRPSRVTASIGIGRGGIIDIEREAAMGGPTHTKGVLILSGYLNATYAQDKPLSLSARLVFEQSYGGVDGDSASSTELYSIISALSGLPINQAIAVTGSVNQKGEVQAIGGVNEKLEGYYEVCKAKGFTGKQGAMIPASNVQNLMLKDEIIEAAKEGMFTLYPVATINEGIEVLTGVKAGERRPDGTFEEGTVNYLVDRRLREMAETMKEYRVAD</sequence>
<dbReference type="Pfam" id="PF20437">
    <property type="entry name" value="LonC_helical"/>
    <property type="match status" value="1"/>
</dbReference>
<dbReference type="GO" id="GO:0004252">
    <property type="term" value="F:serine-type endopeptidase activity"/>
    <property type="evidence" value="ECO:0007669"/>
    <property type="project" value="UniProtKB-UniRule"/>
</dbReference>
<dbReference type="Pfam" id="PF20436">
    <property type="entry name" value="LonB_AAA-LID"/>
    <property type="match status" value="1"/>
</dbReference>
<keyword evidence="7" id="KW-1185">Reference proteome</keyword>
<feature type="active site" evidence="3">
    <location>
        <position position="698"/>
    </location>
</feature>
<dbReference type="Pfam" id="PF05362">
    <property type="entry name" value="Lon_C"/>
    <property type="match status" value="1"/>
</dbReference>
<dbReference type="GO" id="GO:0005524">
    <property type="term" value="F:ATP binding"/>
    <property type="evidence" value="ECO:0007669"/>
    <property type="project" value="InterPro"/>
</dbReference>
<dbReference type="Gene3D" id="1.10.8.60">
    <property type="match status" value="1"/>
</dbReference>
<evidence type="ECO:0000256" key="4">
    <source>
        <dbReference type="SAM" id="Coils"/>
    </source>
</evidence>
<dbReference type="SUPFAM" id="SSF54211">
    <property type="entry name" value="Ribosomal protein S5 domain 2-like"/>
    <property type="match status" value="1"/>
</dbReference>
<dbReference type="GO" id="GO:0012505">
    <property type="term" value="C:endomembrane system"/>
    <property type="evidence" value="ECO:0007669"/>
    <property type="project" value="UniProtKB-SubCell"/>
</dbReference>
<dbReference type="Proteomes" id="UP001163096">
    <property type="component" value="Chromosome"/>
</dbReference>
<evidence type="ECO:0000256" key="1">
    <source>
        <dbReference type="ARBA" id="ARBA00004127"/>
    </source>
</evidence>
<dbReference type="KEGG" id="mou:OU421_07850"/>
<dbReference type="Pfam" id="PF13654">
    <property type="entry name" value="AAA_32"/>
    <property type="match status" value="1"/>
</dbReference>
<dbReference type="InterPro" id="IPR046844">
    <property type="entry name" value="Lon-like_helical"/>
</dbReference>
<dbReference type="InterPro" id="IPR008269">
    <property type="entry name" value="Lon_proteolytic"/>
</dbReference>
<gene>
    <name evidence="6" type="ORF">OU421_07850</name>
</gene>
<dbReference type="EMBL" id="CP113361">
    <property type="protein sequence ID" value="WAI00345.1"/>
    <property type="molecule type" value="Genomic_DNA"/>
</dbReference>
<keyword evidence="2 3" id="KW-0645">Protease</keyword>
<feature type="coiled-coil region" evidence="4">
    <location>
        <begin position="201"/>
        <end position="228"/>
    </location>
</feature>
<dbReference type="SUPFAM" id="SSF52540">
    <property type="entry name" value="P-loop containing nucleoside triphosphate hydrolases"/>
    <property type="match status" value="1"/>
</dbReference>
<accession>A0A9X9S2K0</accession>
<dbReference type="PROSITE" id="PS51786">
    <property type="entry name" value="LON_PROTEOLYTIC"/>
    <property type="match status" value="1"/>
</dbReference>
<dbReference type="InterPro" id="IPR027065">
    <property type="entry name" value="Lon_Prtase"/>
</dbReference>
<comment type="subcellular location">
    <subcellularLocation>
        <location evidence="1">Endomembrane system</location>
        <topology evidence="1">Multi-pass membrane protein</topology>
    </subcellularLocation>
</comment>
<dbReference type="Gene3D" id="3.40.50.300">
    <property type="entry name" value="P-loop containing nucleotide triphosphate hydrolases"/>
    <property type="match status" value="2"/>
</dbReference>